<evidence type="ECO:0000256" key="1">
    <source>
        <dbReference type="ARBA" id="ARBA00004871"/>
    </source>
</evidence>
<evidence type="ECO:0000256" key="2">
    <source>
        <dbReference type="ARBA" id="ARBA00023002"/>
    </source>
</evidence>
<keyword evidence="2" id="KW-0560">Oxidoreductase</keyword>
<keyword evidence="3" id="KW-0028">Amino-acid biosynthesis</keyword>
<dbReference type="Gene3D" id="3.40.50.720">
    <property type="entry name" value="NAD(P)-binding Rossmann-like Domain"/>
    <property type="match status" value="1"/>
</dbReference>
<evidence type="ECO:0000313" key="6">
    <source>
        <dbReference type="Proteomes" id="UP000298781"/>
    </source>
</evidence>
<evidence type="ECO:0000259" key="4">
    <source>
        <dbReference type="Pfam" id="PF08501"/>
    </source>
</evidence>
<evidence type="ECO:0000313" key="5">
    <source>
        <dbReference type="EMBL" id="QCI64138.1"/>
    </source>
</evidence>
<dbReference type="OrthoDB" id="7873617at2"/>
<dbReference type="GO" id="GO:0009423">
    <property type="term" value="P:chorismate biosynthetic process"/>
    <property type="evidence" value="ECO:0007669"/>
    <property type="project" value="TreeGrafter"/>
</dbReference>
<dbReference type="InterPro" id="IPR013708">
    <property type="entry name" value="Shikimate_DH-bd_N"/>
</dbReference>
<dbReference type="PANTHER" id="PTHR21089">
    <property type="entry name" value="SHIKIMATE DEHYDROGENASE"/>
    <property type="match status" value="1"/>
</dbReference>
<dbReference type="KEGG" id="pstg:E8M01_07700"/>
<dbReference type="GO" id="GO:0009073">
    <property type="term" value="P:aromatic amino acid family biosynthetic process"/>
    <property type="evidence" value="ECO:0007669"/>
    <property type="project" value="UniProtKB-KW"/>
</dbReference>
<dbReference type="AlphaFoldDB" id="A0A4D7AZT3"/>
<accession>A0A4D7AZT3</accession>
<dbReference type="GO" id="GO:0050661">
    <property type="term" value="F:NADP binding"/>
    <property type="evidence" value="ECO:0007669"/>
    <property type="project" value="TreeGrafter"/>
</dbReference>
<reference evidence="5 6" key="1">
    <citation type="submission" date="2019-04" db="EMBL/GenBank/DDBJ databases">
        <title>Phreatobacter aquaticus sp. nov.</title>
        <authorList>
            <person name="Choi A."/>
        </authorList>
    </citation>
    <scope>NUCLEOTIDE SEQUENCE [LARGE SCALE GENOMIC DNA]</scope>
    <source>
        <strain evidence="5 6">KCTC 52518</strain>
    </source>
</reference>
<dbReference type="PANTHER" id="PTHR21089:SF1">
    <property type="entry name" value="BIFUNCTIONAL 3-DEHYDROQUINATE DEHYDRATASE_SHIKIMATE DEHYDROGENASE, CHLOROPLASTIC"/>
    <property type="match status" value="1"/>
</dbReference>
<comment type="pathway">
    <text evidence="1">Metabolic intermediate biosynthesis; chorismate biosynthesis; chorismate from D-erythrose 4-phosphate and phosphoenolpyruvate: step 4/7.</text>
</comment>
<feature type="domain" description="Shikimate dehydrogenase substrate binding N-terminal" evidence="4">
    <location>
        <begin position="25"/>
        <end position="108"/>
    </location>
</feature>
<keyword evidence="3" id="KW-0057">Aromatic amino acid biosynthesis</keyword>
<dbReference type="InterPro" id="IPR036291">
    <property type="entry name" value="NAD(P)-bd_dom_sf"/>
</dbReference>
<dbReference type="SUPFAM" id="SSF51735">
    <property type="entry name" value="NAD(P)-binding Rossmann-fold domains"/>
    <property type="match status" value="1"/>
</dbReference>
<dbReference type="GO" id="GO:0004764">
    <property type="term" value="F:shikimate 3-dehydrogenase (NADP+) activity"/>
    <property type="evidence" value="ECO:0007669"/>
    <property type="project" value="InterPro"/>
</dbReference>
<dbReference type="Pfam" id="PF08501">
    <property type="entry name" value="Shikimate_dh_N"/>
    <property type="match status" value="1"/>
</dbReference>
<dbReference type="SUPFAM" id="SSF53223">
    <property type="entry name" value="Aminoacid dehydrogenase-like, N-terminal domain"/>
    <property type="match status" value="1"/>
</dbReference>
<gene>
    <name evidence="5" type="ORF">E8M01_07700</name>
</gene>
<dbReference type="InterPro" id="IPR022893">
    <property type="entry name" value="Shikimate_DH_fam"/>
</dbReference>
<dbReference type="InterPro" id="IPR046346">
    <property type="entry name" value="Aminoacid_DH-like_N_sf"/>
</dbReference>
<protein>
    <submittedName>
        <fullName evidence="5">Shikimate dehydrogenase</fullName>
    </submittedName>
</protein>
<keyword evidence="6" id="KW-1185">Reference proteome</keyword>
<dbReference type="Gene3D" id="3.40.50.10860">
    <property type="entry name" value="Leucine Dehydrogenase, chain A, domain 1"/>
    <property type="match status" value="1"/>
</dbReference>
<dbReference type="GO" id="GO:0005829">
    <property type="term" value="C:cytosol"/>
    <property type="evidence" value="ECO:0007669"/>
    <property type="project" value="TreeGrafter"/>
</dbReference>
<evidence type="ECO:0000256" key="3">
    <source>
        <dbReference type="ARBA" id="ARBA00023141"/>
    </source>
</evidence>
<proteinExistence type="predicted"/>
<dbReference type="GO" id="GO:0019632">
    <property type="term" value="P:shikimate metabolic process"/>
    <property type="evidence" value="ECO:0007669"/>
    <property type="project" value="TreeGrafter"/>
</dbReference>
<name>A0A4D7AZT3_9HYPH</name>
<organism evidence="5 6">
    <name type="scientific">Phreatobacter stygius</name>
    <dbReference type="NCBI Taxonomy" id="1940610"/>
    <lineage>
        <taxon>Bacteria</taxon>
        <taxon>Pseudomonadati</taxon>
        <taxon>Pseudomonadota</taxon>
        <taxon>Alphaproteobacteria</taxon>
        <taxon>Hyphomicrobiales</taxon>
        <taxon>Phreatobacteraceae</taxon>
        <taxon>Phreatobacter</taxon>
    </lineage>
</organism>
<sequence length="279" mass="29093">MTVNAMTDTLNRQVLIDGATRLYAIIGDPIAQVKSPGVFNPRFAAAGLNTVKIPVHVRPERFEETVRGLMAIGNLDGMMVTVPYKARVIPLLDRVLPMAAKVGAVNAIRREPDGSWTGDMFDGRGLVRGLHERDIRLDGRRIMLIGAGGGGSAVAIAVADAGAAALTIFDVDPAKAEALAARAAKAYPACAVRAGAPAIDGHDMLINATPIGMAPGDGFPAPLDGLTADMLVVDIIMKPEVTPLLAHARSLGCVAFGGRVMLEGQAEEVARFFGIGGKP</sequence>
<dbReference type="EMBL" id="CP039690">
    <property type="protein sequence ID" value="QCI64138.1"/>
    <property type="molecule type" value="Genomic_DNA"/>
</dbReference>
<dbReference type="RefSeq" id="WP_136959594.1">
    <property type="nucleotide sequence ID" value="NZ_CP039690.1"/>
</dbReference>
<dbReference type="Proteomes" id="UP000298781">
    <property type="component" value="Chromosome"/>
</dbReference>